<protein>
    <submittedName>
        <fullName evidence="1">Uncharacterized protein</fullName>
    </submittedName>
</protein>
<gene>
    <name evidence="1" type="ORF">S01H4_36356</name>
</gene>
<dbReference type="AlphaFoldDB" id="X1BPL0"/>
<organism evidence="1">
    <name type="scientific">marine sediment metagenome</name>
    <dbReference type="NCBI Taxonomy" id="412755"/>
    <lineage>
        <taxon>unclassified sequences</taxon>
        <taxon>metagenomes</taxon>
        <taxon>ecological metagenomes</taxon>
    </lineage>
</organism>
<name>X1BPL0_9ZZZZ</name>
<proteinExistence type="predicted"/>
<accession>X1BPL0</accession>
<feature type="non-terminal residue" evidence="1">
    <location>
        <position position="59"/>
    </location>
</feature>
<comment type="caution">
    <text evidence="1">The sequence shown here is derived from an EMBL/GenBank/DDBJ whole genome shotgun (WGS) entry which is preliminary data.</text>
</comment>
<dbReference type="EMBL" id="BART01019422">
    <property type="protein sequence ID" value="GAG85993.1"/>
    <property type="molecule type" value="Genomic_DNA"/>
</dbReference>
<evidence type="ECO:0000313" key="1">
    <source>
        <dbReference type="EMBL" id="GAG85993.1"/>
    </source>
</evidence>
<sequence>MAFQVQPLSAGGGPENLFLLVNQSSQDSLTVANHYIDLRQLPAANVHYLKWDPANIPRQ</sequence>
<reference evidence="1" key="1">
    <citation type="journal article" date="2014" name="Front. Microbiol.">
        <title>High frequency of phylogenetically diverse reductive dehalogenase-homologous genes in deep subseafloor sedimentary metagenomes.</title>
        <authorList>
            <person name="Kawai M."/>
            <person name="Futagami T."/>
            <person name="Toyoda A."/>
            <person name="Takaki Y."/>
            <person name="Nishi S."/>
            <person name="Hori S."/>
            <person name="Arai W."/>
            <person name="Tsubouchi T."/>
            <person name="Morono Y."/>
            <person name="Uchiyama I."/>
            <person name="Ito T."/>
            <person name="Fujiyama A."/>
            <person name="Inagaki F."/>
            <person name="Takami H."/>
        </authorList>
    </citation>
    <scope>NUCLEOTIDE SEQUENCE</scope>
    <source>
        <strain evidence="1">Expedition CK06-06</strain>
    </source>
</reference>